<proteinExistence type="predicted"/>
<dbReference type="GO" id="GO:0005829">
    <property type="term" value="C:cytosol"/>
    <property type="evidence" value="ECO:0007669"/>
    <property type="project" value="TreeGrafter"/>
</dbReference>
<dbReference type="InterPro" id="IPR006439">
    <property type="entry name" value="HAD-SF_hydro_IA"/>
</dbReference>
<dbReference type="Proteomes" id="UP000001873">
    <property type="component" value="Chromosome"/>
</dbReference>
<evidence type="ECO:0000313" key="1">
    <source>
        <dbReference type="EMBL" id="ACG62129.1"/>
    </source>
</evidence>
<organism evidence="1 2">
    <name type="scientific">Streptococcus equi subsp. zooepidemicus (strain MGCS10565)</name>
    <dbReference type="NCBI Taxonomy" id="552526"/>
    <lineage>
        <taxon>Bacteria</taxon>
        <taxon>Bacillati</taxon>
        <taxon>Bacillota</taxon>
        <taxon>Bacilli</taxon>
        <taxon>Lactobacillales</taxon>
        <taxon>Streptococcaceae</taxon>
        <taxon>Streptococcus</taxon>
    </lineage>
</organism>
<name>B4U2B2_STREM</name>
<dbReference type="InterPro" id="IPR023214">
    <property type="entry name" value="HAD_sf"/>
</dbReference>
<dbReference type="Pfam" id="PF13419">
    <property type="entry name" value="HAD_2"/>
    <property type="match status" value="1"/>
</dbReference>
<dbReference type="NCBIfam" id="TIGR01549">
    <property type="entry name" value="HAD-SF-IA-v1"/>
    <property type="match status" value="1"/>
</dbReference>
<dbReference type="SUPFAM" id="SSF56784">
    <property type="entry name" value="HAD-like"/>
    <property type="match status" value="1"/>
</dbReference>
<dbReference type="KEGG" id="sez:Sez_0768"/>
<dbReference type="HOGENOM" id="CLU_1474345_0_0_9"/>
<dbReference type="InterPro" id="IPR050155">
    <property type="entry name" value="HAD-like_hydrolase_sf"/>
</dbReference>
<gene>
    <name evidence="1" type="ordered locus">Sez_0768</name>
</gene>
<keyword evidence="1" id="KW-0378">Hydrolase</keyword>
<dbReference type="PANTHER" id="PTHR43434">
    <property type="entry name" value="PHOSPHOGLYCOLATE PHOSPHATASE"/>
    <property type="match status" value="1"/>
</dbReference>
<dbReference type="PANTHER" id="PTHR43434:SF25">
    <property type="entry name" value="PHOSPHOGLYCOLATE PHOSPHATASE"/>
    <property type="match status" value="1"/>
</dbReference>
<accession>B4U2B2</accession>
<dbReference type="AlphaFoldDB" id="B4U2B2"/>
<dbReference type="GO" id="GO:0008967">
    <property type="term" value="F:phosphoglycolate phosphatase activity"/>
    <property type="evidence" value="ECO:0007669"/>
    <property type="project" value="TreeGrafter"/>
</dbReference>
<evidence type="ECO:0000313" key="2">
    <source>
        <dbReference type="Proteomes" id="UP000001873"/>
    </source>
</evidence>
<dbReference type="Gene3D" id="1.10.150.240">
    <property type="entry name" value="Putative phosphatase, domain 2"/>
    <property type="match status" value="1"/>
</dbReference>
<dbReference type="GO" id="GO:0006281">
    <property type="term" value="P:DNA repair"/>
    <property type="evidence" value="ECO:0007669"/>
    <property type="project" value="TreeGrafter"/>
</dbReference>
<dbReference type="InterPro" id="IPR023198">
    <property type="entry name" value="PGP-like_dom2"/>
</dbReference>
<dbReference type="InterPro" id="IPR036412">
    <property type="entry name" value="HAD-like_sf"/>
</dbReference>
<dbReference type="EMBL" id="CP001129">
    <property type="protein sequence ID" value="ACG62129.1"/>
    <property type="molecule type" value="Genomic_DNA"/>
</dbReference>
<protein>
    <submittedName>
        <fullName evidence="1">Hydrolase HAD family</fullName>
    </submittedName>
</protein>
<reference evidence="1 2" key="1">
    <citation type="journal article" date="2008" name="PLoS ONE">
        <title>Genome sequence of a lancefield group C Streptococcus zooepidemicus strain causing epidemic nephritis: new information about an old disease.</title>
        <authorList>
            <person name="Beres S.B."/>
            <person name="Sesso R."/>
            <person name="Pinto S.W.L."/>
            <person name="Hoe N.P."/>
            <person name="Porcella S.F."/>
            <person name="Deleo F.R."/>
            <person name="Musser J.M."/>
        </authorList>
    </citation>
    <scope>NUCLEOTIDE SEQUENCE [LARGE SCALE GENOMIC DNA]</scope>
    <source>
        <strain evidence="1 2">MGCS10565</strain>
    </source>
</reference>
<sequence>MIIFGIWAALSWITMKFLPRLLLRHCIFLSCLQAMMPFTKGLRNQQQPAIQVFAPNEPQFLQYYKANEAKKLANPIWCLGAKDILKRIVASGSRNFLISHRDHQVNDLLEQAGLLGYFTEVVTASNGFARKPNPESLLYLKEKYLISKGLVIGDRRLDIEAGQAAGFDTLLVDGRKNLLEIVD</sequence>
<dbReference type="InterPro" id="IPR041492">
    <property type="entry name" value="HAD_2"/>
</dbReference>
<dbReference type="Gene3D" id="3.40.50.1000">
    <property type="entry name" value="HAD superfamily/HAD-like"/>
    <property type="match status" value="1"/>
</dbReference>